<accession>A0A060NN21</accession>
<dbReference type="EMBL" id="AP014569">
    <property type="protein sequence ID" value="BAO82775.1"/>
    <property type="molecule type" value="Genomic_DNA"/>
</dbReference>
<keyword evidence="3" id="KW-1185">Reference proteome</keyword>
<evidence type="ECO:0000313" key="3">
    <source>
        <dbReference type="Proteomes" id="UP000066014"/>
    </source>
</evidence>
<proteinExistence type="predicted"/>
<protein>
    <recommendedName>
        <fullName evidence="4">Antitoxin VapB32</fullName>
    </recommendedName>
</protein>
<evidence type="ECO:0008006" key="4">
    <source>
        <dbReference type="Google" id="ProtNLM"/>
    </source>
</evidence>
<dbReference type="AlphaFoldDB" id="A0A060NN21"/>
<evidence type="ECO:0000256" key="1">
    <source>
        <dbReference type="SAM" id="MobiDB-lite"/>
    </source>
</evidence>
<reference evidence="2 3" key="1">
    <citation type="journal article" date="2014" name="Nat. Commun.">
        <title>Physiological and genomic features of highly alkaliphilic hydrogen-utilizing Betaproteobacteria from a continental serpentinizing site.</title>
        <authorList>
            <person name="Suzuki S."/>
            <person name="Kuenen J.G."/>
            <person name="Schipper K."/>
            <person name="van der Velde S."/>
            <person name="Ishii S."/>
            <person name="Wu A."/>
            <person name="Sorokin D.Y."/>
            <person name="Tenney A."/>
            <person name="Meng X.Y."/>
            <person name="Morrill P.L."/>
            <person name="Kamagata Y."/>
            <person name="Muyzer G."/>
            <person name="Nealson K.H."/>
        </authorList>
    </citation>
    <scope>NUCLEOTIDE SEQUENCE [LARGE SCALE GENOMIC DNA]</scope>
    <source>
        <strain evidence="2 3">B1</strain>
    </source>
</reference>
<dbReference type="STRING" id="1458426.SMCB_0547"/>
<evidence type="ECO:0000313" key="2">
    <source>
        <dbReference type="EMBL" id="BAO82775.1"/>
    </source>
</evidence>
<dbReference type="KEGG" id="cbab:SMCB_0547"/>
<dbReference type="Proteomes" id="UP000066014">
    <property type="component" value="Chromosome"/>
</dbReference>
<organism evidence="2 3">
    <name type="scientific">Serpentinimonas maccroryi</name>
    <dbReference type="NCBI Taxonomy" id="1458426"/>
    <lineage>
        <taxon>Bacteria</taxon>
        <taxon>Pseudomonadati</taxon>
        <taxon>Pseudomonadota</taxon>
        <taxon>Betaproteobacteria</taxon>
        <taxon>Burkholderiales</taxon>
        <taxon>Comamonadaceae</taxon>
        <taxon>Serpentinimonas</taxon>
    </lineage>
</organism>
<feature type="region of interest" description="Disordered" evidence="1">
    <location>
        <begin position="55"/>
        <end position="75"/>
    </location>
</feature>
<name>A0A060NN21_9BURK</name>
<dbReference type="InterPro" id="IPR019239">
    <property type="entry name" value="VapB_antitoxin"/>
</dbReference>
<gene>
    <name evidence="2" type="ORF">SMCB_0547</name>
</gene>
<dbReference type="HOGENOM" id="CLU_179376_1_0_4"/>
<sequence length="75" mass="8295">MTKTAMRTTITIDDALYQRALEVADPGMDKSDLFREAVMTFVRIQAARRLAALGGSAPNMDEVPRRQEAVPCPLD</sequence>
<dbReference type="Pfam" id="PF09957">
    <property type="entry name" value="VapB_antitoxin"/>
    <property type="match status" value="1"/>
</dbReference>